<reference evidence="1 2" key="1">
    <citation type="journal article" date="2013" name="Curr. Biol.">
        <title>The Genome of the Foraminiferan Reticulomyxa filosa.</title>
        <authorList>
            <person name="Glockner G."/>
            <person name="Hulsmann N."/>
            <person name="Schleicher M."/>
            <person name="Noegel A.A."/>
            <person name="Eichinger L."/>
            <person name="Gallinger C."/>
            <person name="Pawlowski J."/>
            <person name="Sierra R."/>
            <person name="Euteneuer U."/>
            <person name="Pillet L."/>
            <person name="Moustafa A."/>
            <person name="Platzer M."/>
            <person name="Groth M."/>
            <person name="Szafranski K."/>
            <person name="Schliwa M."/>
        </authorList>
    </citation>
    <scope>NUCLEOTIDE SEQUENCE [LARGE SCALE GENOMIC DNA]</scope>
</reference>
<organism evidence="1 2">
    <name type="scientific">Reticulomyxa filosa</name>
    <dbReference type="NCBI Taxonomy" id="46433"/>
    <lineage>
        <taxon>Eukaryota</taxon>
        <taxon>Sar</taxon>
        <taxon>Rhizaria</taxon>
        <taxon>Retaria</taxon>
        <taxon>Foraminifera</taxon>
        <taxon>Monothalamids</taxon>
        <taxon>Reticulomyxidae</taxon>
        <taxon>Reticulomyxa</taxon>
    </lineage>
</organism>
<dbReference type="Proteomes" id="UP000023152">
    <property type="component" value="Unassembled WGS sequence"/>
</dbReference>
<dbReference type="EMBL" id="ASPP01049890">
    <property type="protein sequence ID" value="ETN97385.1"/>
    <property type="molecule type" value="Genomic_DNA"/>
</dbReference>
<keyword evidence="2" id="KW-1185">Reference proteome</keyword>
<evidence type="ECO:0000313" key="1">
    <source>
        <dbReference type="EMBL" id="ETN97385.1"/>
    </source>
</evidence>
<evidence type="ECO:0000313" key="2">
    <source>
        <dbReference type="Proteomes" id="UP000023152"/>
    </source>
</evidence>
<dbReference type="AlphaFoldDB" id="X6L7M9"/>
<sequence>MEFAIGDCIVKSYLREWKQILPHRFSDDPKLLDYAVKKCVVDADKKTIGMKTVWKGKKPWWSASIHIKRAFRRNKSDHNYRTYKQAANELKKKLRHEKQEYLVKSVQSLQEGNNRQLFSQFKSVNK</sequence>
<name>X6L7M9_RETFI</name>
<comment type="caution">
    <text evidence="1">The sequence shown here is derived from an EMBL/GenBank/DDBJ whole genome shotgun (WGS) entry which is preliminary data.</text>
</comment>
<gene>
    <name evidence="1" type="ORF">RFI_40145</name>
</gene>
<proteinExistence type="predicted"/>
<accession>X6L7M9</accession>
<protein>
    <submittedName>
        <fullName evidence="1">Uncharacterized protein</fullName>
    </submittedName>
</protein>